<feature type="transmembrane region" description="Helical" evidence="9">
    <location>
        <begin position="240"/>
        <end position="261"/>
    </location>
</feature>
<dbReference type="InterPro" id="IPR024791">
    <property type="entry name" value="Cyt_c/ubiquinol_Oxase_su3"/>
</dbReference>
<dbReference type="SUPFAM" id="SSF81452">
    <property type="entry name" value="Cytochrome c oxidase subunit III-like"/>
    <property type="match status" value="1"/>
</dbReference>
<dbReference type="PANTHER" id="PTHR11403:SF7">
    <property type="entry name" value="CYTOCHROME C OXIDASE SUBUNIT 3"/>
    <property type="match status" value="1"/>
</dbReference>
<keyword evidence="7 9" id="KW-0472">Membrane</keyword>
<dbReference type="InterPro" id="IPR033945">
    <property type="entry name" value="Cyt_c_oxase_su3_dom"/>
</dbReference>
<feature type="transmembrane region" description="Helical" evidence="9">
    <location>
        <begin position="197"/>
        <end position="228"/>
    </location>
</feature>
<evidence type="ECO:0000256" key="4">
    <source>
        <dbReference type="ARBA" id="ARBA00022692"/>
    </source>
</evidence>
<dbReference type="InterPro" id="IPR000298">
    <property type="entry name" value="Cyt_c_oxidase-like_su3"/>
</dbReference>
<keyword evidence="5" id="KW-1278">Translocase</keyword>
<accession>A0A4Y5QDQ7</accession>
<dbReference type="PANTHER" id="PTHR11403">
    <property type="entry name" value="CYTOCHROME C OXIDASE SUBUNIT III"/>
    <property type="match status" value="1"/>
</dbReference>
<dbReference type="Gene3D" id="1.20.120.80">
    <property type="entry name" value="Cytochrome c oxidase, subunit III, four-helix bundle"/>
    <property type="match status" value="1"/>
</dbReference>
<dbReference type="PROSITE" id="PS50253">
    <property type="entry name" value="COX3"/>
    <property type="match status" value="1"/>
</dbReference>
<comment type="similarity">
    <text evidence="2 8">Belongs to the cytochrome c oxidase subunit 3 family.</text>
</comment>
<evidence type="ECO:0000313" key="11">
    <source>
        <dbReference type="EMBL" id="QCX29669.1"/>
    </source>
</evidence>
<dbReference type="GO" id="GO:0004129">
    <property type="term" value="F:cytochrome-c oxidase activity"/>
    <property type="evidence" value="ECO:0007669"/>
    <property type="project" value="InterPro"/>
</dbReference>
<evidence type="ECO:0000256" key="7">
    <source>
        <dbReference type="ARBA" id="ARBA00023136"/>
    </source>
</evidence>
<comment type="function">
    <text evidence="8">Component of the cytochrome c oxidase, the last enzyme in the mitochondrial electron transport chain which drives oxidative phosphorylation. The respiratory chain contains 3 multisubunit complexes succinate dehydrogenase (complex II, CII), ubiquinol-cytochrome c oxidoreductase (cytochrome b-c1 complex, complex III, CIII) and cytochrome c oxidase (complex IV, CIV), that cooperate to transfer electrons derived from NADH and succinate to molecular oxygen, creating an electrochemical gradient over the inner membrane that drives transmembrane transport and the ATP synthase. Cytochrome c oxidase is the component of the respiratory chain that catalyzes the reduction of oxygen to water. Electrons originating from reduced cytochrome c in the intermembrane space (IMS) are transferred via the dinuclear copper A center (CU(A)) of subunit 2 and heme A of subunit 1 to the active site in subunit 1, a binuclear center (BNC) formed by heme A3 and copper B (CU(B)). The BNC reduces molecular oxygen to 2 water molecules using 4 electrons from cytochrome c in the IMS and 4 protons from the mitochondrial matrix.</text>
</comment>
<organism evidence="11">
    <name type="scientific">Blattisocius keegani</name>
    <dbReference type="NCBI Taxonomy" id="2337216"/>
    <lineage>
        <taxon>Eukaryota</taxon>
        <taxon>Metazoa</taxon>
        <taxon>Ecdysozoa</taxon>
        <taxon>Arthropoda</taxon>
        <taxon>Chelicerata</taxon>
        <taxon>Arachnida</taxon>
        <taxon>Acari</taxon>
        <taxon>Parasitiformes</taxon>
        <taxon>Mesostigmata</taxon>
        <taxon>Gamasina</taxon>
        <taxon>Phytoseioidea</taxon>
        <taxon>Blattisociidae</taxon>
        <taxon>Blattisocius</taxon>
    </lineage>
</organism>
<dbReference type="InterPro" id="IPR035973">
    <property type="entry name" value="Cyt_c_oxidase_su3-like_sf"/>
</dbReference>
<evidence type="ECO:0000256" key="3">
    <source>
        <dbReference type="ARBA" id="ARBA00015944"/>
    </source>
</evidence>
<feature type="transmembrane region" description="Helical" evidence="9">
    <location>
        <begin position="124"/>
        <end position="145"/>
    </location>
</feature>
<evidence type="ECO:0000256" key="2">
    <source>
        <dbReference type="ARBA" id="ARBA00010581"/>
    </source>
</evidence>
<geneLocation type="mitochondrion" evidence="11"/>
<reference evidence="11" key="1">
    <citation type="journal article" date="2019" name="Int. J. Acarology">
        <title>The complete mitochondrial genome of Blattisocius keegani Fox (Acari: Mesostigmata) and the related phylogenetic analyses.</title>
        <authorList>
            <person name="Wu L."/>
            <person name="Cheng S."/>
            <person name="Guo L."/>
            <person name="Mo W."/>
            <person name="Xia B."/>
            <person name="Zou Z."/>
        </authorList>
    </citation>
    <scope>NUCLEOTIDE SEQUENCE</scope>
</reference>
<dbReference type="Gene3D" id="1.10.287.70">
    <property type="match status" value="1"/>
</dbReference>
<evidence type="ECO:0000256" key="1">
    <source>
        <dbReference type="ARBA" id="ARBA00004141"/>
    </source>
</evidence>
<feature type="transmembrane region" description="Helical" evidence="9">
    <location>
        <begin position="157"/>
        <end position="177"/>
    </location>
</feature>
<keyword evidence="6 9" id="KW-1133">Transmembrane helix</keyword>
<evidence type="ECO:0000256" key="5">
    <source>
        <dbReference type="ARBA" id="ARBA00022967"/>
    </source>
</evidence>
<sequence length="262" mass="31602">MKTIQWFHSYHMVDKSPWPFIFSINMSNLLLSFIIYYMNNSLYMKMSMSMVIMIILFWTRDIFRESTFQGHHTKNVSLLMKTSMLVFISSELMFFFSFFWAYFYNSLNPSYEIGNMWPSINITMFNPFNLPLLNTLILLSSGMTITWSHFSLLNNKLYMTMKTLILTLILGLLFSYIQLFEYKNSLFSLNDSIFGSIFYMLTGFHGSHVIFGSMFIFYNFILLILGQINSKHHFSFEASIWYWHFVDIIWLFLYIFLYWFYY</sequence>
<dbReference type="InterPro" id="IPR013833">
    <property type="entry name" value="Cyt_c_oxidase_su3_a-hlx"/>
</dbReference>
<gene>
    <name evidence="11" type="primary">COIII</name>
</gene>
<dbReference type="Pfam" id="PF00510">
    <property type="entry name" value="COX3"/>
    <property type="match status" value="1"/>
</dbReference>
<protein>
    <recommendedName>
        <fullName evidence="3 8">Cytochrome c oxidase subunit 3</fullName>
    </recommendedName>
</protein>
<comment type="subcellular location">
    <subcellularLocation>
        <location evidence="1">Membrane</location>
        <topology evidence="1">Multi-pass membrane protein</topology>
    </subcellularLocation>
</comment>
<feature type="transmembrane region" description="Helical" evidence="9">
    <location>
        <begin position="20"/>
        <end position="38"/>
    </location>
</feature>
<dbReference type="EMBL" id="MH120211">
    <property type="protein sequence ID" value="QCX29669.1"/>
    <property type="molecule type" value="Genomic_DNA"/>
</dbReference>
<dbReference type="CDD" id="cd01665">
    <property type="entry name" value="Cyt_c_Oxidase_III"/>
    <property type="match status" value="1"/>
</dbReference>
<keyword evidence="4 8" id="KW-0812">Transmembrane</keyword>
<name>A0A4Y5QDQ7_9ACAR</name>
<dbReference type="AlphaFoldDB" id="A0A4Y5QDQ7"/>
<dbReference type="GO" id="GO:0006123">
    <property type="term" value="P:mitochondrial electron transport, cytochrome c to oxygen"/>
    <property type="evidence" value="ECO:0007669"/>
    <property type="project" value="TreeGrafter"/>
</dbReference>
<evidence type="ECO:0000256" key="8">
    <source>
        <dbReference type="RuleBase" id="RU003375"/>
    </source>
</evidence>
<evidence type="ECO:0000256" key="6">
    <source>
        <dbReference type="ARBA" id="ARBA00022989"/>
    </source>
</evidence>
<dbReference type="GO" id="GO:0005739">
    <property type="term" value="C:mitochondrion"/>
    <property type="evidence" value="ECO:0007669"/>
    <property type="project" value="TreeGrafter"/>
</dbReference>
<evidence type="ECO:0000259" key="10">
    <source>
        <dbReference type="PROSITE" id="PS50253"/>
    </source>
</evidence>
<proteinExistence type="inferred from homology"/>
<feature type="transmembrane region" description="Helical" evidence="9">
    <location>
        <begin position="84"/>
        <end position="104"/>
    </location>
</feature>
<keyword evidence="8 11" id="KW-0496">Mitochondrion</keyword>
<feature type="domain" description="Heme-copper oxidase subunit III family profile" evidence="10">
    <location>
        <begin position="6"/>
        <end position="262"/>
    </location>
</feature>
<dbReference type="GO" id="GO:0016020">
    <property type="term" value="C:membrane"/>
    <property type="evidence" value="ECO:0007669"/>
    <property type="project" value="UniProtKB-SubCell"/>
</dbReference>
<evidence type="ECO:0000256" key="9">
    <source>
        <dbReference type="SAM" id="Phobius"/>
    </source>
</evidence>